<dbReference type="EMBL" id="GBXM01037023">
    <property type="protein sequence ID" value="JAH71554.1"/>
    <property type="molecule type" value="Transcribed_RNA"/>
</dbReference>
<protein>
    <submittedName>
        <fullName evidence="1">Uncharacterized protein</fullName>
    </submittedName>
</protein>
<organism evidence="1">
    <name type="scientific">Anguilla anguilla</name>
    <name type="common">European freshwater eel</name>
    <name type="synonym">Muraena anguilla</name>
    <dbReference type="NCBI Taxonomy" id="7936"/>
    <lineage>
        <taxon>Eukaryota</taxon>
        <taxon>Metazoa</taxon>
        <taxon>Chordata</taxon>
        <taxon>Craniata</taxon>
        <taxon>Vertebrata</taxon>
        <taxon>Euteleostomi</taxon>
        <taxon>Actinopterygii</taxon>
        <taxon>Neopterygii</taxon>
        <taxon>Teleostei</taxon>
        <taxon>Anguilliformes</taxon>
        <taxon>Anguillidae</taxon>
        <taxon>Anguilla</taxon>
    </lineage>
</organism>
<proteinExistence type="predicted"/>
<reference evidence="1" key="2">
    <citation type="journal article" date="2015" name="Fish Shellfish Immunol.">
        <title>Early steps in the European eel (Anguilla anguilla)-Vibrio vulnificus interaction in the gills: Role of the RtxA13 toxin.</title>
        <authorList>
            <person name="Callol A."/>
            <person name="Pajuelo D."/>
            <person name="Ebbesson L."/>
            <person name="Teles M."/>
            <person name="MacKenzie S."/>
            <person name="Amaro C."/>
        </authorList>
    </citation>
    <scope>NUCLEOTIDE SEQUENCE</scope>
</reference>
<reference evidence="1" key="1">
    <citation type="submission" date="2014-11" db="EMBL/GenBank/DDBJ databases">
        <authorList>
            <person name="Amaro Gonzalez C."/>
        </authorList>
    </citation>
    <scope>NUCLEOTIDE SEQUENCE</scope>
</reference>
<sequence>MFVEALLKFHPVDSKTGGQCEKSGKQQIACNCLKMFW</sequence>
<evidence type="ECO:0000313" key="1">
    <source>
        <dbReference type="EMBL" id="JAH71554.1"/>
    </source>
</evidence>
<dbReference type="AlphaFoldDB" id="A0A0E9V094"/>
<name>A0A0E9V094_ANGAN</name>
<accession>A0A0E9V094</accession>